<dbReference type="EMBL" id="ASHM01057987">
    <property type="protein sequence ID" value="PNX88889.1"/>
    <property type="molecule type" value="Genomic_DNA"/>
</dbReference>
<organism evidence="1 2">
    <name type="scientific">Trifolium pratense</name>
    <name type="common">Red clover</name>
    <dbReference type="NCBI Taxonomy" id="57577"/>
    <lineage>
        <taxon>Eukaryota</taxon>
        <taxon>Viridiplantae</taxon>
        <taxon>Streptophyta</taxon>
        <taxon>Embryophyta</taxon>
        <taxon>Tracheophyta</taxon>
        <taxon>Spermatophyta</taxon>
        <taxon>Magnoliopsida</taxon>
        <taxon>eudicotyledons</taxon>
        <taxon>Gunneridae</taxon>
        <taxon>Pentapetalae</taxon>
        <taxon>rosids</taxon>
        <taxon>fabids</taxon>
        <taxon>Fabales</taxon>
        <taxon>Fabaceae</taxon>
        <taxon>Papilionoideae</taxon>
        <taxon>50 kb inversion clade</taxon>
        <taxon>NPAAA clade</taxon>
        <taxon>Hologalegina</taxon>
        <taxon>IRL clade</taxon>
        <taxon>Trifolieae</taxon>
        <taxon>Trifolium</taxon>
    </lineage>
</organism>
<gene>
    <name evidence="1" type="ORF">L195_g045003</name>
</gene>
<protein>
    <submittedName>
        <fullName evidence="1">Uncharacterized protein</fullName>
    </submittedName>
</protein>
<accession>A0A2K3MDR3</accession>
<feature type="non-terminal residue" evidence="1">
    <location>
        <position position="82"/>
    </location>
</feature>
<proteinExistence type="predicted"/>
<dbReference type="AlphaFoldDB" id="A0A2K3MDR3"/>
<evidence type="ECO:0000313" key="2">
    <source>
        <dbReference type="Proteomes" id="UP000236291"/>
    </source>
</evidence>
<reference evidence="1 2" key="1">
    <citation type="journal article" date="2014" name="Am. J. Bot.">
        <title>Genome assembly and annotation for red clover (Trifolium pratense; Fabaceae).</title>
        <authorList>
            <person name="Istvanek J."/>
            <person name="Jaros M."/>
            <person name="Krenek A."/>
            <person name="Repkova J."/>
        </authorList>
    </citation>
    <scope>NUCLEOTIDE SEQUENCE [LARGE SCALE GENOMIC DNA]</scope>
    <source>
        <strain evidence="2">cv. Tatra</strain>
        <tissue evidence="1">Young leaves</tissue>
    </source>
</reference>
<reference evidence="1 2" key="2">
    <citation type="journal article" date="2017" name="Front. Plant Sci.">
        <title>Gene Classification and Mining of Molecular Markers Useful in Red Clover (Trifolium pratense) Breeding.</title>
        <authorList>
            <person name="Istvanek J."/>
            <person name="Dluhosova J."/>
            <person name="Dluhos P."/>
            <person name="Patkova L."/>
            <person name="Nedelnik J."/>
            <person name="Repkova J."/>
        </authorList>
    </citation>
    <scope>NUCLEOTIDE SEQUENCE [LARGE SCALE GENOMIC DNA]</scope>
    <source>
        <strain evidence="2">cv. Tatra</strain>
        <tissue evidence="1">Young leaves</tissue>
    </source>
</reference>
<comment type="caution">
    <text evidence="1">The sequence shown here is derived from an EMBL/GenBank/DDBJ whole genome shotgun (WGS) entry which is preliminary data.</text>
</comment>
<name>A0A2K3MDR3_TRIPR</name>
<dbReference type="Proteomes" id="UP000236291">
    <property type="component" value="Unassembled WGS sequence"/>
</dbReference>
<sequence>MHKQIDIEREAERDYSEKIELLRRNPWNESEVAEKMSEVLASYCSYRGERNANGQVVNELLVIRFGSISSGIKRFQLSLDIR</sequence>
<evidence type="ECO:0000313" key="1">
    <source>
        <dbReference type="EMBL" id="PNX88889.1"/>
    </source>
</evidence>